<dbReference type="InterPro" id="IPR029063">
    <property type="entry name" value="SAM-dependent_MTases_sf"/>
</dbReference>
<dbReference type="EMBL" id="CP036432">
    <property type="protein sequence ID" value="QDV84873.1"/>
    <property type="molecule type" value="Genomic_DNA"/>
</dbReference>
<keyword evidence="1" id="KW-0489">Methyltransferase</keyword>
<keyword evidence="1" id="KW-0808">Transferase</keyword>
<dbReference type="PIRSF" id="PIRSF018637">
    <property type="entry name" value="TrmK"/>
    <property type="match status" value="1"/>
</dbReference>
<dbReference type="Gene3D" id="3.40.50.150">
    <property type="entry name" value="Vaccinia Virus protein VP39"/>
    <property type="match status" value="1"/>
</dbReference>
<proteinExistence type="predicted"/>
<evidence type="ECO:0000313" key="2">
    <source>
        <dbReference type="Proteomes" id="UP000318081"/>
    </source>
</evidence>
<sequence length="224" mass="25154">MPKLDERLKAVAVQIRSRVHADIGSDHGHLLKALLTSGRIERGIAIEVNQRPFENSRSTLSGLAADVRLADGLEGLSPGEADSLSICGMGGELMTRILETHPGRVPADVVLQPHRRPDAVRRWALQSGFHLVEEQLVVGRQRYVVMRFRLDRSTAESANDPAYDAVDREAALLFGPLLIKRWETRFRDILVEEYQYLMRLDQRTDDSAQRLSALSKLLDRNGLP</sequence>
<gene>
    <name evidence="1" type="primary">trmK</name>
    <name evidence="1" type="ORF">TBK1r_38250</name>
</gene>
<name>A0ABX5XSA0_9BACT</name>
<dbReference type="Pfam" id="PF04816">
    <property type="entry name" value="TrmK"/>
    <property type="match status" value="1"/>
</dbReference>
<dbReference type="EC" id="2.1.1.217" evidence="1"/>
<accession>A0ABX5XSA0</accession>
<dbReference type="GO" id="GO:0160105">
    <property type="term" value="F:tRNA (adenine(22)-N1)-methyltransferase activity"/>
    <property type="evidence" value="ECO:0007669"/>
    <property type="project" value="UniProtKB-EC"/>
</dbReference>
<dbReference type="PANTHER" id="PTHR38451:SF1">
    <property type="entry name" value="TRNA (ADENINE(22)-N(1))-METHYLTRANSFERASE"/>
    <property type="match status" value="1"/>
</dbReference>
<organism evidence="1 2">
    <name type="scientific">Stieleria magnilauensis</name>
    <dbReference type="NCBI Taxonomy" id="2527963"/>
    <lineage>
        <taxon>Bacteria</taxon>
        <taxon>Pseudomonadati</taxon>
        <taxon>Planctomycetota</taxon>
        <taxon>Planctomycetia</taxon>
        <taxon>Pirellulales</taxon>
        <taxon>Pirellulaceae</taxon>
        <taxon>Stieleria</taxon>
    </lineage>
</organism>
<evidence type="ECO:0000313" key="1">
    <source>
        <dbReference type="EMBL" id="QDV84873.1"/>
    </source>
</evidence>
<dbReference type="Proteomes" id="UP000318081">
    <property type="component" value="Chromosome"/>
</dbReference>
<dbReference type="RefSeq" id="WP_145213735.1">
    <property type="nucleotide sequence ID" value="NZ_CP036432.1"/>
</dbReference>
<keyword evidence="2" id="KW-1185">Reference proteome</keyword>
<dbReference type="GO" id="GO:0032259">
    <property type="term" value="P:methylation"/>
    <property type="evidence" value="ECO:0007669"/>
    <property type="project" value="UniProtKB-KW"/>
</dbReference>
<dbReference type="PANTHER" id="PTHR38451">
    <property type="entry name" value="TRNA (ADENINE(22)-N(1))-METHYLTRANSFERASE"/>
    <property type="match status" value="1"/>
</dbReference>
<reference evidence="1 2" key="1">
    <citation type="submission" date="2019-02" db="EMBL/GenBank/DDBJ databases">
        <title>Deep-cultivation of Planctomycetes and their phenomic and genomic characterization uncovers novel biology.</title>
        <authorList>
            <person name="Wiegand S."/>
            <person name="Jogler M."/>
            <person name="Boedeker C."/>
            <person name="Pinto D."/>
            <person name="Vollmers J."/>
            <person name="Rivas-Marin E."/>
            <person name="Kohn T."/>
            <person name="Peeters S.H."/>
            <person name="Heuer A."/>
            <person name="Rast P."/>
            <person name="Oberbeckmann S."/>
            <person name="Bunk B."/>
            <person name="Jeske O."/>
            <person name="Meyerdierks A."/>
            <person name="Storesund J.E."/>
            <person name="Kallscheuer N."/>
            <person name="Luecker S."/>
            <person name="Lage O.M."/>
            <person name="Pohl T."/>
            <person name="Merkel B.J."/>
            <person name="Hornburger P."/>
            <person name="Mueller R.-W."/>
            <person name="Bruemmer F."/>
            <person name="Labrenz M."/>
            <person name="Spormann A.M."/>
            <person name="Op den Camp H."/>
            <person name="Overmann J."/>
            <person name="Amann R."/>
            <person name="Jetten M.S.M."/>
            <person name="Mascher T."/>
            <person name="Medema M.H."/>
            <person name="Devos D.P."/>
            <person name="Kaster A.-K."/>
            <person name="Ovreas L."/>
            <person name="Rohde M."/>
            <person name="Galperin M.Y."/>
            <person name="Jogler C."/>
        </authorList>
    </citation>
    <scope>NUCLEOTIDE SEQUENCE [LARGE SCALE GENOMIC DNA]</scope>
    <source>
        <strain evidence="1 2">TBK1r</strain>
    </source>
</reference>
<dbReference type="InterPro" id="IPR006901">
    <property type="entry name" value="TrmK"/>
</dbReference>
<protein>
    <submittedName>
        <fullName evidence="1">tRNA (Adenine(22)-N(1))-methyltransferase</fullName>
        <ecNumber evidence="1">2.1.1.217</ecNumber>
    </submittedName>
</protein>